<evidence type="ECO:0000313" key="1">
    <source>
        <dbReference type="EMBL" id="KKN45871.1"/>
    </source>
</evidence>
<proteinExistence type="predicted"/>
<dbReference type="InterPro" id="IPR024411">
    <property type="entry name" value="Tail_terminator_phage"/>
</dbReference>
<organism evidence="1">
    <name type="scientific">marine sediment metagenome</name>
    <dbReference type="NCBI Taxonomy" id="412755"/>
    <lineage>
        <taxon>unclassified sequences</taxon>
        <taxon>metagenomes</taxon>
        <taxon>ecological metagenomes</taxon>
    </lineage>
</organism>
<comment type="caution">
    <text evidence="1">The sequence shown here is derived from an EMBL/GenBank/DDBJ whole genome shotgun (WGS) entry which is preliminary data.</text>
</comment>
<name>A0A0F9TA92_9ZZZZ</name>
<gene>
    <name evidence="1" type="ORF">LCGC14_0678660</name>
</gene>
<protein>
    <submittedName>
        <fullName evidence="1">Uncharacterized protein</fullName>
    </submittedName>
</protein>
<dbReference type="Pfam" id="PF12691">
    <property type="entry name" value="Phage_tail_terminator_6"/>
    <property type="match status" value="1"/>
</dbReference>
<accession>A0A0F9TA92</accession>
<sequence>MALNPPSFDIAAFLEAQGAGTVGTDIFVGMEPSEPDATITVYDTGGIAPNPKFLRDEPQVQVRVRGAVNDYQNAWIKAQEIKDILLGAQPQILNGTDYVLFVQIGEMIALGRDENNRPLIVSNWQLVREMASGGNREAF</sequence>
<dbReference type="AlphaFoldDB" id="A0A0F9TA92"/>
<dbReference type="EMBL" id="LAZR01001361">
    <property type="protein sequence ID" value="KKN45871.1"/>
    <property type="molecule type" value="Genomic_DNA"/>
</dbReference>
<reference evidence="1" key="1">
    <citation type="journal article" date="2015" name="Nature">
        <title>Complex archaea that bridge the gap between prokaryotes and eukaryotes.</title>
        <authorList>
            <person name="Spang A."/>
            <person name="Saw J.H."/>
            <person name="Jorgensen S.L."/>
            <person name="Zaremba-Niedzwiedzka K."/>
            <person name="Martijn J."/>
            <person name="Lind A.E."/>
            <person name="van Eijk R."/>
            <person name="Schleper C."/>
            <person name="Guy L."/>
            <person name="Ettema T.J."/>
        </authorList>
    </citation>
    <scope>NUCLEOTIDE SEQUENCE</scope>
</reference>